<dbReference type="Gene3D" id="3.40.190.10">
    <property type="entry name" value="Periplasmic binding protein-like II"/>
    <property type="match status" value="2"/>
</dbReference>
<dbReference type="SUPFAM" id="SSF53850">
    <property type="entry name" value="Periplasmic binding protein-like II"/>
    <property type="match status" value="1"/>
</dbReference>
<dbReference type="EMBL" id="JAAGNX010000001">
    <property type="protein sequence ID" value="NDV61756.1"/>
    <property type="molecule type" value="Genomic_DNA"/>
</dbReference>
<feature type="domain" description="Porphobilinogen deaminase N-terminal" evidence="9">
    <location>
        <begin position="8"/>
        <end position="210"/>
    </location>
</feature>
<keyword evidence="5 10" id="KW-0808">Transferase</keyword>
<dbReference type="PRINTS" id="PR00151">
    <property type="entry name" value="PORPHBDMNASE"/>
</dbReference>
<comment type="function">
    <text evidence="1">Tetrapolymerization of the monopyrrole PBG into the hydroxymethylbilane pre-uroporphyrinogen in several discrete steps.</text>
</comment>
<evidence type="ECO:0000313" key="11">
    <source>
        <dbReference type="Proteomes" id="UP000478417"/>
    </source>
</evidence>
<sequence length="287" mass="30962">MPEEKRTIRVVTRKSPLAMRQTEIAIEALGAACPHWDFELIPMSTTGDERLAWSLETSGGKGLFTSALEEAIVKGDGDLAVHSSKDLPTEMPEGVVLAGFLPRAPAGDLLIIRESVTEPALIATSSPRRRAQLKAVYPNAAWKEIRGNVNTRLRKISEGEAEATVMAQAGLYRLGIDHYEGLRFLPIPITRSVPAAGQGAIGLQVRAEDGPVFASLLCEQTARAVHLERAYLAAMGGGCHSATAAHFTDGQLHVFDEATGYRCLEVPEEVSHLNPTGMTEWVAEQVS</sequence>
<evidence type="ECO:0000259" key="9">
    <source>
        <dbReference type="Pfam" id="PF01379"/>
    </source>
</evidence>
<evidence type="ECO:0000256" key="1">
    <source>
        <dbReference type="ARBA" id="ARBA00002869"/>
    </source>
</evidence>
<accession>A0A6B2M085</accession>
<evidence type="ECO:0000256" key="8">
    <source>
        <dbReference type="NCBIfam" id="TIGR00212"/>
    </source>
</evidence>
<gene>
    <name evidence="10" type="primary">hemC</name>
    <name evidence="10" type="ORF">G0Q06_04770</name>
</gene>
<proteinExistence type="inferred from homology"/>
<comment type="caution">
    <text evidence="10">The sequence shown here is derived from an EMBL/GenBank/DDBJ whole genome shotgun (WGS) entry which is preliminary data.</text>
</comment>
<keyword evidence="11" id="KW-1185">Reference proteome</keyword>
<dbReference type="PANTHER" id="PTHR11557">
    <property type="entry name" value="PORPHOBILINOGEN DEAMINASE"/>
    <property type="match status" value="1"/>
</dbReference>
<evidence type="ECO:0000256" key="4">
    <source>
        <dbReference type="ARBA" id="ARBA00012655"/>
    </source>
</evidence>
<dbReference type="InterPro" id="IPR022417">
    <property type="entry name" value="Porphobilin_deaminase_N"/>
</dbReference>
<evidence type="ECO:0000256" key="2">
    <source>
        <dbReference type="ARBA" id="ARBA00004735"/>
    </source>
</evidence>
<evidence type="ECO:0000256" key="3">
    <source>
        <dbReference type="ARBA" id="ARBA00005638"/>
    </source>
</evidence>
<evidence type="ECO:0000256" key="5">
    <source>
        <dbReference type="ARBA" id="ARBA00022679"/>
    </source>
</evidence>
<dbReference type="EC" id="2.5.1.61" evidence="4 8"/>
<dbReference type="InterPro" id="IPR036803">
    <property type="entry name" value="Porphobilinogen_deaminase_C_sf"/>
</dbReference>
<dbReference type="PANTHER" id="PTHR11557:SF0">
    <property type="entry name" value="PORPHOBILINOGEN DEAMINASE"/>
    <property type="match status" value="1"/>
</dbReference>
<organism evidence="10 11">
    <name type="scientific">Oceanipulchritudo coccoides</name>
    <dbReference type="NCBI Taxonomy" id="2706888"/>
    <lineage>
        <taxon>Bacteria</taxon>
        <taxon>Pseudomonadati</taxon>
        <taxon>Verrucomicrobiota</taxon>
        <taxon>Opitutia</taxon>
        <taxon>Puniceicoccales</taxon>
        <taxon>Oceanipulchritudinaceae</taxon>
        <taxon>Oceanipulchritudo</taxon>
    </lineage>
</organism>
<name>A0A6B2M085_9BACT</name>
<dbReference type="SUPFAM" id="SSF54782">
    <property type="entry name" value="Porphobilinogen deaminase (hydroxymethylbilane synthase), C-terminal domain"/>
    <property type="match status" value="1"/>
</dbReference>
<evidence type="ECO:0000256" key="6">
    <source>
        <dbReference type="ARBA" id="ARBA00023244"/>
    </source>
</evidence>
<dbReference type="PIRSF" id="PIRSF001438">
    <property type="entry name" value="4pyrrol_synth_OHMeBilane_synth"/>
    <property type="match status" value="1"/>
</dbReference>
<dbReference type="NCBIfam" id="TIGR00212">
    <property type="entry name" value="hemC"/>
    <property type="match status" value="1"/>
</dbReference>
<evidence type="ECO:0000256" key="7">
    <source>
        <dbReference type="ARBA" id="ARBA00048169"/>
    </source>
</evidence>
<dbReference type="GO" id="GO:0005737">
    <property type="term" value="C:cytoplasm"/>
    <property type="evidence" value="ECO:0007669"/>
    <property type="project" value="UniProtKB-UniRule"/>
</dbReference>
<comment type="catalytic activity">
    <reaction evidence="7">
        <text>4 porphobilinogen + H2O = hydroxymethylbilane + 4 NH4(+)</text>
        <dbReference type="Rhea" id="RHEA:13185"/>
        <dbReference type="ChEBI" id="CHEBI:15377"/>
        <dbReference type="ChEBI" id="CHEBI:28938"/>
        <dbReference type="ChEBI" id="CHEBI:57845"/>
        <dbReference type="ChEBI" id="CHEBI:58126"/>
        <dbReference type="EC" id="2.5.1.61"/>
    </reaction>
</comment>
<comment type="similarity">
    <text evidence="3">Belongs to the HMBS family.</text>
</comment>
<reference evidence="10 11" key="1">
    <citation type="submission" date="2020-02" db="EMBL/GenBank/DDBJ databases">
        <title>Albibacoteraceae fam. nov., the first described family within the subdivision 4 Verrucomicrobia.</title>
        <authorList>
            <person name="Xi F."/>
        </authorList>
    </citation>
    <scope>NUCLEOTIDE SEQUENCE [LARGE SCALE GENOMIC DNA]</scope>
    <source>
        <strain evidence="10 11">CK1056</strain>
    </source>
</reference>
<dbReference type="Proteomes" id="UP000478417">
    <property type="component" value="Unassembled WGS sequence"/>
</dbReference>
<keyword evidence="6" id="KW-0627">Porphyrin biosynthesis</keyword>
<dbReference type="GO" id="GO:0004418">
    <property type="term" value="F:hydroxymethylbilane synthase activity"/>
    <property type="evidence" value="ECO:0007669"/>
    <property type="project" value="UniProtKB-UniRule"/>
</dbReference>
<dbReference type="InterPro" id="IPR000860">
    <property type="entry name" value="HemC"/>
</dbReference>
<evidence type="ECO:0000313" key="10">
    <source>
        <dbReference type="EMBL" id="NDV61756.1"/>
    </source>
</evidence>
<dbReference type="Pfam" id="PF01379">
    <property type="entry name" value="Porphobil_deam"/>
    <property type="match status" value="1"/>
</dbReference>
<dbReference type="GO" id="GO:0006783">
    <property type="term" value="P:heme biosynthetic process"/>
    <property type="evidence" value="ECO:0007669"/>
    <property type="project" value="TreeGrafter"/>
</dbReference>
<comment type="pathway">
    <text evidence="2">Porphyrin-containing compound metabolism; protoporphyrin-IX biosynthesis; coproporphyrinogen-III from 5-aminolevulinate: step 2/4.</text>
</comment>
<dbReference type="AlphaFoldDB" id="A0A6B2M085"/>
<dbReference type="RefSeq" id="WP_163962968.1">
    <property type="nucleotide sequence ID" value="NZ_JAAGNX010000001.1"/>
</dbReference>
<protein>
    <recommendedName>
        <fullName evidence="4 8">Hydroxymethylbilane synthase</fullName>
        <ecNumber evidence="4 8">2.5.1.61</ecNumber>
    </recommendedName>
</protein>